<sequence>MAGRALSERDKRHEHFRPATVRCRVARRRRGGSHGHRLRVVVLGRILRLDRGRRHVHGLGPVPAVRRHVRLGETAGQLWQPGRGEGEADKLRHHRSDQQDAARGAAGQLPRRPDRRQPGRLHAR</sequence>
<proteinExistence type="predicted"/>
<dbReference type="EMBL" id="CAJSLV010000067">
    <property type="protein sequence ID" value="CAG6395888.1"/>
    <property type="molecule type" value="Genomic_DNA"/>
</dbReference>
<reference evidence="2" key="1">
    <citation type="submission" date="2021-05" db="EMBL/GenBank/DDBJ databases">
        <authorList>
            <person name="Arsene-Ploetze F."/>
        </authorList>
    </citation>
    <scope>NUCLEOTIDE SEQUENCE</scope>
    <source>
        <strain evidence="2">DSM 42138</strain>
    </source>
</reference>
<evidence type="ECO:0000256" key="1">
    <source>
        <dbReference type="SAM" id="MobiDB-lite"/>
    </source>
</evidence>
<protein>
    <submittedName>
        <fullName evidence="2">Uncharacterized protein</fullName>
    </submittedName>
</protein>
<name>A0A9W4GTK3_9ACTN</name>
<evidence type="ECO:0000313" key="3">
    <source>
        <dbReference type="Proteomes" id="UP001152519"/>
    </source>
</evidence>
<feature type="region of interest" description="Disordered" evidence="1">
    <location>
        <begin position="73"/>
        <end position="124"/>
    </location>
</feature>
<comment type="caution">
    <text evidence="2">The sequence shown here is derived from an EMBL/GenBank/DDBJ whole genome shotgun (WGS) entry which is preliminary data.</text>
</comment>
<evidence type="ECO:0000313" key="2">
    <source>
        <dbReference type="EMBL" id="CAG6395888.1"/>
    </source>
</evidence>
<feature type="compositionally biased region" description="Basic and acidic residues" evidence="1">
    <location>
        <begin position="84"/>
        <end position="100"/>
    </location>
</feature>
<organism evidence="2 3">
    <name type="scientific">Actinacidiphila cocklensis</name>
    <dbReference type="NCBI Taxonomy" id="887465"/>
    <lineage>
        <taxon>Bacteria</taxon>
        <taxon>Bacillati</taxon>
        <taxon>Actinomycetota</taxon>
        <taxon>Actinomycetes</taxon>
        <taxon>Kitasatosporales</taxon>
        <taxon>Streptomycetaceae</taxon>
        <taxon>Actinacidiphila</taxon>
    </lineage>
</organism>
<keyword evidence="3" id="KW-1185">Reference proteome</keyword>
<dbReference type="AlphaFoldDB" id="A0A9W4GTK3"/>
<dbReference type="Proteomes" id="UP001152519">
    <property type="component" value="Unassembled WGS sequence"/>
</dbReference>
<gene>
    <name evidence="2" type="ORF">SCOCK_370039</name>
</gene>
<accession>A0A9W4GTK3</accession>